<keyword evidence="2" id="KW-0813">Transport</keyword>
<keyword evidence="5" id="KW-0472">Membrane</keyword>
<keyword evidence="4" id="KW-0175">Coiled coil</keyword>
<sequence>MINQYKFEDEPELRDLFITVDDPESHITAIETFITYRVVTKTSRGEFDSSEYEVRRRYQDFLWLKSRLEEAHPTLIIPELSSHKKQGPGLFSRMGQTVRAVASSVRGGGVKNRPDMFTDINDYMETFNQKINLLDKISQRIYKEERGYYCEMKEYGPIHTLWCASEEDLVDSLKGVASCIDKCCKATENRMAGLSENLLPVLHEYVLYSEILTGVLKRRDQIQAELDSKVDALSNKKAEKDLLTEEIGNLEDKVECANNALKADWDRWKQNMQHDMKTAFLNVAENNIHYYEQVKHTFLFYFYNFLFISIPLGSQCIIFKNNCLYPHLNVLSSNSIFCQIGV</sequence>
<dbReference type="InterPro" id="IPR001683">
    <property type="entry name" value="PX_dom"/>
</dbReference>
<dbReference type="Gene3D" id="1.20.1270.60">
    <property type="entry name" value="Arfaptin homology (AH) domain/BAR domain"/>
    <property type="match status" value="1"/>
</dbReference>
<dbReference type="GO" id="GO:0005769">
    <property type="term" value="C:early endosome"/>
    <property type="evidence" value="ECO:0007669"/>
    <property type="project" value="TreeGrafter"/>
</dbReference>
<keyword evidence="5" id="KW-0812">Transmembrane</keyword>
<dbReference type="PANTHER" id="PTHR45949:SF3">
    <property type="entry name" value="SORTING NEXIN-7"/>
    <property type="match status" value="1"/>
</dbReference>
<dbReference type="Pfam" id="PF00787">
    <property type="entry name" value="PX"/>
    <property type="match status" value="1"/>
</dbReference>
<dbReference type="PANTHER" id="PTHR45949">
    <property type="entry name" value="SORTING NEXIN-4"/>
    <property type="match status" value="1"/>
</dbReference>
<feature type="coiled-coil region" evidence="4">
    <location>
        <begin position="233"/>
        <end position="260"/>
    </location>
</feature>
<evidence type="ECO:0000313" key="7">
    <source>
        <dbReference type="Ensembl" id="ENSCPBP00000038790.1"/>
    </source>
</evidence>
<reference evidence="7" key="2">
    <citation type="submission" date="2025-09" db="UniProtKB">
        <authorList>
            <consortium name="Ensembl"/>
        </authorList>
    </citation>
    <scope>IDENTIFICATION</scope>
</reference>
<evidence type="ECO:0000256" key="2">
    <source>
        <dbReference type="ARBA" id="ARBA00022448"/>
    </source>
</evidence>
<protein>
    <submittedName>
        <fullName evidence="7">Sorting nexin 7</fullName>
    </submittedName>
</protein>
<gene>
    <name evidence="7" type="primary">SNX7</name>
</gene>
<dbReference type="Proteomes" id="UP000694380">
    <property type="component" value="Unplaced"/>
</dbReference>
<organism evidence="7 8">
    <name type="scientific">Chrysemys picta bellii</name>
    <name type="common">Western painted turtle</name>
    <name type="synonym">Emys bellii</name>
    <dbReference type="NCBI Taxonomy" id="8478"/>
    <lineage>
        <taxon>Eukaryota</taxon>
        <taxon>Metazoa</taxon>
        <taxon>Chordata</taxon>
        <taxon>Craniata</taxon>
        <taxon>Vertebrata</taxon>
        <taxon>Euteleostomi</taxon>
        <taxon>Archelosauria</taxon>
        <taxon>Testudinata</taxon>
        <taxon>Testudines</taxon>
        <taxon>Cryptodira</taxon>
        <taxon>Durocryptodira</taxon>
        <taxon>Testudinoidea</taxon>
        <taxon>Emydidae</taxon>
        <taxon>Chrysemys</taxon>
    </lineage>
</organism>
<dbReference type="GO" id="GO:0000422">
    <property type="term" value="P:autophagy of mitochondrion"/>
    <property type="evidence" value="ECO:0007669"/>
    <property type="project" value="TreeGrafter"/>
</dbReference>
<evidence type="ECO:0000256" key="3">
    <source>
        <dbReference type="ARBA" id="ARBA00022927"/>
    </source>
</evidence>
<dbReference type="GO" id="GO:0034727">
    <property type="term" value="P:piecemeal microautophagy of the nucleus"/>
    <property type="evidence" value="ECO:0007669"/>
    <property type="project" value="TreeGrafter"/>
</dbReference>
<dbReference type="GO" id="GO:0061709">
    <property type="term" value="P:reticulophagy"/>
    <property type="evidence" value="ECO:0007669"/>
    <property type="project" value="TreeGrafter"/>
</dbReference>
<dbReference type="GO" id="GO:0015031">
    <property type="term" value="P:protein transport"/>
    <property type="evidence" value="ECO:0007669"/>
    <property type="project" value="UniProtKB-KW"/>
</dbReference>
<evidence type="ECO:0000259" key="6">
    <source>
        <dbReference type="PROSITE" id="PS50195"/>
    </source>
</evidence>
<dbReference type="GO" id="GO:0000407">
    <property type="term" value="C:phagophore assembly site"/>
    <property type="evidence" value="ECO:0007669"/>
    <property type="project" value="TreeGrafter"/>
</dbReference>
<keyword evidence="8" id="KW-1185">Reference proteome</keyword>
<reference evidence="7" key="1">
    <citation type="submission" date="2025-08" db="UniProtKB">
        <authorList>
            <consortium name="Ensembl"/>
        </authorList>
    </citation>
    <scope>IDENTIFICATION</scope>
</reference>
<feature type="transmembrane region" description="Helical" evidence="5">
    <location>
        <begin position="298"/>
        <end position="319"/>
    </location>
</feature>
<dbReference type="PROSITE" id="PS50195">
    <property type="entry name" value="PX"/>
    <property type="match status" value="1"/>
</dbReference>
<keyword evidence="3" id="KW-0653">Protein transport</keyword>
<dbReference type="Gene3D" id="3.30.1520.10">
    <property type="entry name" value="Phox-like domain"/>
    <property type="match status" value="1"/>
</dbReference>
<proteinExistence type="inferred from homology"/>
<dbReference type="SUPFAM" id="SSF64268">
    <property type="entry name" value="PX domain"/>
    <property type="match status" value="1"/>
</dbReference>
<comment type="similarity">
    <text evidence="1">Belongs to the sorting nexin family.</text>
</comment>
<dbReference type="InterPro" id="IPR036871">
    <property type="entry name" value="PX_dom_sf"/>
</dbReference>
<dbReference type="GeneTree" id="ENSGT00940000155315"/>
<feature type="domain" description="PX" evidence="6">
    <location>
        <begin position="14"/>
        <end position="169"/>
    </location>
</feature>
<keyword evidence="5" id="KW-1133">Transmembrane helix</keyword>
<evidence type="ECO:0000256" key="1">
    <source>
        <dbReference type="ARBA" id="ARBA00010883"/>
    </source>
</evidence>
<dbReference type="GO" id="GO:0032456">
    <property type="term" value="P:endocytic recycling"/>
    <property type="evidence" value="ECO:0007669"/>
    <property type="project" value="TreeGrafter"/>
</dbReference>
<dbReference type="GO" id="GO:0035091">
    <property type="term" value="F:phosphatidylinositol binding"/>
    <property type="evidence" value="ECO:0007669"/>
    <property type="project" value="InterPro"/>
</dbReference>
<accession>A0A8C3PFA9</accession>
<dbReference type="InterPro" id="IPR027267">
    <property type="entry name" value="AH/BAR_dom_sf"/>
</dbReference>
<dbReference type="Ensembl" id="ENSCPBT00000045468.1">
    <property type="protein sequence ID" value="ENSCPBP00000038790.1"/>
    <property type="gene ID" value="ENSCPBG00000026774.1"/>
</dbReference>
<evidence type="ECO:0000256" key="5">
    <source>
        <dbReference type="SAM" id="Phobius"/>
    </source>
</evidence>
<evidence type="ECO:0000256" key="4">
    <source>
        <dbReference type="SAM" id="Coils"/>
    </source>
</evidence>
<dbReference type="AlphaFoldDB" id="A0A8C3PFA9"/>
<evidence type="ECO:0000313" key="8">
    <source>
        <dbReference type="Proteomes" id="UP000694380"/>
    </source>
</evidence>
<name>A0A8C3PFA9_CHRPI</name>